<dbReference type="EMBL" id="FOZX01000001">
    <property type="protein sequence ID" value="SFS31828.1"/>
    <property type="molecule type" value="Genomic_DNA"/>
</dbReference>
<dbReference type="InterPro" id="IPR029033">
    <property type="entry name" value="His_PPase_superfam"/>
</dbReference>
<dbReference type="RefSeq" id="WP_093412935.1">
    <property type="nucleotide sequence ID" value="NZ_FOZX01000001.1"/>
</dbReference>
<organism evidence="1 2">
    <name type="scientific">Saccharopolyspora flava</name>
    <dbReference type="NCBI Taxonomy" id="95161"/>
    <lineage>
        <taxon>Bacteria</taxon>
        <taxon>Bacillati</taxon>
        <taxon>Actinomycetota</taxon>
        <taxon>Actinomycetes</taxon>
        <taxon>Pseudonocardiales</taxon>
        <taxon>Pseudonocardiaceae</taxon>
        <taxon>Saccharopolyspora</taxon>
    </lineage>
</organism>
<dbReference type="InterPro" id="IPR050275">
    <property type="entry name" value="PGM_Phosphatase"/>
</dbReference>
<dbReference type="Pfam" id="PF00300">
    <property type="entry name" value="His_Phos_1"/>
    <property type="match status" value="2"/>
</dbReference>
<gene>
    <name evidence="1" type="ORF">SAMN05660874_00160</name>
</gene>
<dbReference type="Gene3D" id="3.40.50.1240">
    <property type="entry name" value="Phosphoglycerate mutase-like"/>
    <property type="match status" value="1"/>
</dbReference>
<evidence type="ECO:0000313" key="2">
    <source>
        <dbReference type="Proteomes" id="UP000198852"/>
    </source>
</evidence>
<dbReference type="OrthoDB" id="152396at2"/>
<proteinExistence type="predicted"/>
<dbReference type="CDD" id="cd07067">
    <property type="entry name" value="HP_PGM_like"/>
    <property type="match status" value="1"/>
</dbReference>
<dbReference type="Proteomes" id="UP000198852">
    <property type="component" value="Unassembled WGS sequence"/>
</dbReference>
<dbReference type="AlphaFoldDB" id="A0A1I6NVF1"/>
<evidence type="ECO:0000313" key="1">
    <source>
        <dbReference type="EMBL" id="SFS31828.1"/>
    </source>
</evidence>
<sequence length="217" mass="23130">MPRLLLLRHSEVESHRGDVPITDKGVRIAADAGRHLAAWEGERLRVISGETRRARETAAAIAGGAREAGAEVVEDGVAFALRNPDLYLAGVRVDMVSSAEKFAVQVPGLTAEDVLGVEFFEQWLTVPDRVGWWVAHSNPPGDTAAAVATRIRAFAGSLGDRPGDGDLIVAITHSPVLRACALDITGADPGEPNWVSGIEAQVHPDRITTMRVLPEAP</sequence>
<dbReference type="GO" id="GO:0016791">
    <property type="term" value="F:phosphatase activity"/>
    <property type="evidence" value="ECO:0007669"/>
    <property type="project" value="TreeGrafter"/>
</dbReference>
<dbReference type="PANTHER" id="PTHR48100">
    <property type="entry name" value="BROAD-SPECIFICITY PHOSPHATASE YOR283W-RELATED"/>
    <property type="match status" value="1"/>
</dbReference>
<protein>
    <submittedName>
        <fullName evidence="1">Broad specificity phosphatase PhoE</fullName>
    </submittedName>
</protein>
<dbReference type="SMART" id="SM00855">
    <property type="entry name" value="PGAM"/>
    <property type="match status" value="1"/>
</dbReference>
<keyword evidence="2" id="KW-1185">Reference proteome</keyword>
<dbReference type="SUPFAM" id="SSF53254">
    <property type="entry name" value="Phosphoglycerate mutase-like"/>
    <property type="match status" value="1"/>
</dbReference>
<dbReference type="STRING" id="95161.SAMN05660874_00160"/>
<accession>A0A1I6NVF1</accession>
<name>A0A1I6NVF1_9PSEU</name>
<reference evidence="2" key="1">
    <citation type="submission" date="2016-10" db="EMBL/GenBank/DDBJ databases">
        <authorList>
            <person name="Varghese N."/>
            <person name="Submissions S."/>
        </authorList>
    </citation>
    <scope>NUCLEOTIDE SEQUENCE [LARGE SCALE GENOMIC DNA]</scope>
    <source>
        <strain evidence="2">DSM 44771</strain>
    </source>
</reference>
<dbReference type="InterPro" id="IPR013078">
    <property type="entry name" value="His_Pase_superF_clade-1"/>
</dbReference>